<gene>
    <name evidence="3" type="ORF">ACFQMF_09565</name>
</gene>
<evidence type="ECO:0000313" key="3">
    <source>
        <dbReference type="EMBL" id="MFC7324827.1"/>
    </source>
</evidence>
<feature type="transmembrane region" description="Helical" evidence="2">
    <location>
        <begin position="46"/>
        <end position="66"/>
    </location>
</feature>
<comment type="caution">
    <text evidence="3">The sequence shown here is derived from an EMBL/GenBank/DDBJ whole genome shotgun (WGS) entry which is preliminary data.</text>
</comment>
<organism evidence="3 4">
    <name type="scientific">Halorubrum rutilum</name>
    <dbReference type="NCBI Taxonomy" id="1364933"/>
    <lineage>
        <taxon>Archaea</taxon>
        <taxon>Methanobacteriati</taxon>
        <taxon>Methanobacteriota</taxon>
        <taxon>Stenosarchaea group</taxon>
        <taxon>Halobacteria</taxon>
        <taxon>Halobacteriales</taxon>
        <taxon>Haloferacaceae</taxon>
        <taxon>Halorubrum</taxon>
    </lineage>
</organism>
<evidence type="ECO:0000256" key="1">
    <source>
        <dbReference type="SAM" id="MobiDB-lite"/>
    </source>
</evidence>
<keyword evidence="4" id="KW-1185">Reference proteome</keyword>
<dbReference type="Proteomes" id="UP001596545">
    <property type="component" value="Unassembled WGS sequence"/>
</dbReference>
<dbReference type="EMBL" id="JBHTBL010000008">
    <property type="protein sequence ID" value="MFC7324827.1"/>
    <property type="molecule type" value="Genomic_DNA"/>
</dbReference>
<dbReference type="AlphaFoldDB" id="A0ABD6ALB8"/>
<accession>A0ABD6ALB8</accession>
<evidence type="ECO:0000256" key="2">
    <source>
        <dbReference type="SAM" id="Phobius"/>
    </source>
</evidence>
<feature type="region of interest" description="Disordered" evidence="1">
    <location>
        <begin position="1"/>
        <end position="39"/>
    </location>
</feature>
<feature type="compositionally biased region" description="Basic and acidic residues" evidence="1">
    <location>
        <begin position="29"/>
        <end position="39"/>
    </location>
</feature>
<feature type="transmembrane region" description="Helical" evidence="2">
    <location>
        <begin position="72"/>
        <end position="88"/>
    </location>
</feature>
<keyword evidence="2" id="KW-1133">Transmembrane helix</keyword>
<evidence type="ECO:0000313" key="4">
    <source>
        <dbReference type="Proteomes" id="UP001596545"/>
    </source>
</evidence>
<protein>
    <submittedName>
        <fullName evidence="3">Uncharacterized protein</fullName>
    </submittedName>
</protein>
<proteinExistence type="predicted"/>
<keyword evidence="2" id="KW-0812">Transmembrane</keyword>
<sequence>MFGSTRSTRSAREVEGDAVADGSPPAFERGPRRLTDLARDPRRRPIATLVAAVVVCTLAAQSYLVAVTAGPVAGLLAVAAVAVAYAVAKRWWAVQHRHMVAELAAANELDRLR</sequence>
<keyword evidence="2" id="KW-0472">Membrane</keyword>
<name>A0ABD6ALB8_9EURY</name>
<dbReference type="RefSeq" id="WP_256408869.1">
    <property type="nucleotide sequence ID" value="NZ_JANHDN010000003.1"/>
</dbReference>
<reference evidence="3 4" key="1">
    <citation type="journal article" date="2019" name="Int. J. Syst. Evol. Microbiol.">
        <title>The Global Catalogue of Microorganisms (GCM) 10K type strain sequencing project: providing services to taxonomists for standard genome sequencing and annotation.</title>
        <authorList>
            <consortium name="The Broad Institute Genomics Platform"/>
            <consortium name="The Broad Institute Genome Sequencing Center for Infectious Disease"/>
            <person name="Wu L."/>
            <person name="Ma J."/>
        </authorList>
    </citation>
    <scope>NUCLEOTIDE SEQUENCE [LARGE SCALE GENOMIC DNA]</scope>
    <source>
        <strain evidence="3 4">CGMCC 1.12554</strain>
    </source>
</reference>